<dbReference type="Pfam" id="PF14924">
    <property type="entry name" value="MAP10_N"/>
    <property type="match status" value="1"/>
</dbReference>
<accession>A0A4C1XXQ0</accession>
<evidence type="ECO:0000256" key="1">
    <source>
        <dbReference type="SAM" id="MobiDB-lite"/>
    </source>
</evidence>
<evidence type="ECO:0008006" key="4">
    <source>
        <dbReference type="Google" id="ProtNLM"/>
    </source>
</evidence>
<feature type="region of interest" description="Disordered" evidence="1">
    <location>
        <begin position="689"/>
        <end position="777"/>
    </location>
</feature>
<protein>
    <recommendedName>
        <fullName evidence="4">DUF4776 domain-containing protein</fullName>
    </recommendedName>
</protein>
<feature type="compositionally biased region" description="Basic and acidic residues" evidence="1">
    <location>
        <begin position="731"/>
        <end position="758"/>
    </location>
</feature>
<dbReference type="STRING" id="151549.A0A4C1XXQ0"/>
<reference evidence="2 3" key="1">
    <citation type="journal article" date="2019" name="Commun. Biol.">
        <title>The bagworm genome reveals a unique fibroin gene that provides high tensile strength.</title>
        <authorList>
            <person name="Kono N."/>
            <person name="Nakamura H."/>
            <person name="Ohtoshi R."/>
            <person name="Tomita M."/>
            <person name="Numata K."/>
            <person name="Arakawa K."/>
        </authorList>
    </citation>
    <scope>NUCLEOTIDE SEQUENCE [LARGE SCALE GENOMIC DNA]</scope>
</reference>
<dbReference type="EMBL" id="BGZK01001022">
    <property type="protein sequence ID" value="GBP68751.1"/>
    <property type="molecule type" value="Genomic_DNA"/>
</dbReference>
<evidence type="ECO:0000313" key="2">
    <source>
        <dbReference type="EMBL" id="GBP68751.1"/>
    </source>
</evidence>
<gene>
    <name evidence="2" type="ORF">EVAR_99021_1</name>
</gene>
<evidence type="ECO:0000313" key="3">
    <source>
        <dbReference type="Proteomes" id="UP000299102"/>
    </source>
</evidence>
<dbReference type="AlphaFoldDB" id="A0A4C1XXQ0"/>
<comment type="caution">
    <text evidence="2">The sequence shown here is derived from an EMBL/GenBank/DDBJ whole genome shotgun (WGS) entry which is preliminary data.</text>
</comment>
<sequence length="1254" mass="141641">MAESTGLFLFEVMLENVTNFSDCQQLIIRTDFANIFSLELKDPKKIHFVMPEPAPLPPGKKPAKQKKGQEPGEPVIQVGQSVLFACSADLLMQIMKKYTVELSLWNKEENMVFVGSTPVLWENTFFKFLDEIMDCQMPNSVSYNDEYNIFEEGIAKIIAKVKLEIKLTYLKDKLTTSFRSLSEDPAIKKYLYTGINSKTTSFMCTMNTTDEVYEESSNKIEKTFIQDKPVAYADYKNAPGANLGLYTEGDYCCMGNADKPPSSIYKAPQALPSTDYIIDYVRKIIISCNDNLRMLTPQSTIKPEIKATDLDKVCICAEKDWPPGPLAQVMKEEITDEPCVLCIDNSAKREAARRAVLKIEHIRGPCGRADCRVARDIRSYLEKLIIEDNKEIEIEDIIGPCGSKSCTVAVNIRELLRRSGLYVRGKKLPGYSTQCACLDQMEDAMIDRTEPCTFPCNDICKEHIEMTGGCLSSHDKCDKKKCCANTSKVKQIYYCAVQYNFEYEMKSETSTPDQSVKSIRSGDCVALCPSLKSMPRTCARSSCSLNLSRFHEETVKGIKLTESHDSGCKSCQKSIQPEHEPSPADSHVMLDLKDIPGPCSAQTCDIAKNFQAMILDSVKSKKELDASGKKDPCFCDCDCKFGTIKRTTYCPICGGYEVLGDDLNGEPSYVQPIPCPMYHKIYDKSKVQPPYSWPNESKMKDKIQDNSNTSGRGGKPAQLDQKQAMGFPSTKKSEVKKDDKKNSEGKKDVKSAKQKGVEDPSGAYLNPHLRCGPQRPPRVPKHMGWLWTAEDIPGMGPRPMWRPGAASKFIVRKFKAVRGQIDVLAKKKKLQKKKKIEMKPTLLVTKAGGEYTVQMEVFKQYTTQRYLCDYPYEERPPLLYTIGKTDEEKLQISKIRERRERKDRKRKSKFVQSTFRDRCQEICVKAYNQALGLVPIEDNPECPCETYERDNPSIESCTCSEDDAAIVSSDTDGDEWVISFTPPAARWDPNVEPPPQFEEKDTQYTYLDYKVKLLDKSGNPVPRFFKGPDGKTECSDLGGFWGPGHVWTEINKDGYIGVDNRWVPNNFTGPDGNVYPSDEGNFKDTSGQLLHIGIDGYVDKDGKWAWYSKKKRLQPLLSSVPKGHLEVKNNQVKEHKNHNDGGKSIKQSGVKMKNSINKINTEFASADKRKGTYGNKCCVMNLSTIHDRYQPHWVTKKVRPKYAAHDTACFQVATYDSSGAMRHLEKINRACNTSRSRMYPFTFIKKPKSGCRKC</sequence>
<feature type="region of interest" description="Disordered" evidence="1">
    <location>
        <begin position="51"/>
        <end position="71"/>
    </location>
</feature>
<dbReference type="Proteomes" id="UP000299102">
    <property type="component" value="Unassembled WGS sequence"/>
</dbReference>
<organism evidence="2 3">
    <name type="scientific">Eumeta variegata</name>
    <name type="common">Bagworm moth</name>
    <name type="synonym">Eumeta japonica</name>
    <dbReference type="NCBI Taxonomy" id="151549"/>
    <lineage>
        <taxon>Eukaryota</taxon>
        <taxon>Metazoa</taxon>
        <taxon>Ecdysozoa</taxon>
        <taxon>Arthropoda</taxon>
        <taxon>Hexapoda</taxon>
        <taxon>Insecta</taxon>
        <taxon>Pterygota</taxon>
        <taxon>Neoptera</taxon>
        <taxon>Endopterygota</taxon>
        <taxon>Lepidoptera</taxon>
        <taxon>Glossata</taxon>
        <taxon>Ditrysia</taxon>
        <taxon>Tineoidea</taxon>
        <taxon>Psychidae</taxon>
        <taxon>Oiketicinae</taxon>
        <taxon>Eumeta</taxon>
    </lineage>
</organism>
<name>A0A4C1XXQ0_EUMVA</name>
<keyword evidence="3" id="KW-1185">Reference proteome</keyword>
<proteinExistence type="predicted"/>
<dbReference type="OrthoDB" id="7485842at2759"/>